<proteinExistence type="predicted"/>
<accession>M7ZLJ2</accession>
<organism evidence="2">
    <name type="scientific">Triticum urartu</name>
    <name type="common">Red wild einkorn</name>
    <name type="synonym">Crithodium urartu</name>
    <dbReference type="NCBI Taxonomy" id="4572"/>
    <lineage>
        <taxon>Eukaryota</taxon>
        <taxon>Viridiplantae</taxon>
        <taxon>Streptophyta</taxon>
        <taxon>Embryophyta</taxon>
        <taxon>Tracheophyta</taxon>
        <taxon>Spermatophyta</taxon>
        <taxon>Magnoliopsida</taxon>
        <taxon>Liliopsida</taxon>
        <taxon>Poales</taxon>
        <taxon>Poaceae</taxon>
        <taxon>BOP clade</taxon>
        <taxon>Pooideae</taxon>
        <taxon>Triticodae</taxon>
        <taxon>Triticeae</taxon>
        <taxon>Triticinae</taxon>
        <taxon>Triticum</taxon>
    </lineage>
</organism>
<evidence type="ECO:0000313" key="2">
    <source>
        <dbReference type="EMBL" id="EMS60987.1"/>
    </source>
</evidence>
<feature type="compositionally biased region" description="Polar residues" evidence="1">
    <location>
        <begin position="1"/>
        <end position="18"/>
    </location>
</feature>
<dbReference type="EMBL" id="KD102345">
    <property type="protein sequence ID" value="EMS60987.1"/>
    <property type="molecule type" value="Genomic_DNA"/>
</dbReference>
<evidence type="ECO:0000256" key="1">
    <source>
        <dbReference type="SAM" id="MobiDB-lite"/>
    </source>
</evidence>
<gene>
    <name evidence="2" type="ORF">TRIUR3_30325</name>
</gene>
<name>M7ZLJ2_TRIUA</name>
<protein>
    <submittedName>
        <fullName evidence="2">Uncharacterized protein</fullName>
    </submittedName>
</protein>
<reference evidence="2" key="1">
    <citation type="journal article" date="2013" name="Nature">
        <title>Draft genome of the wheat A-genome progenitor Triticum urartu.</title>
        <authorList>
            <person name="Ling H.Q."/>
            <person name="Zhao S."/>
            <person name="Liu D."/>
            <person name="Wang J."/>
            <person name="Sun H."/>
            <person name="Zhang C."/>
            <person name="Fan H."/>
            <person name="Li D."/>
            <person name="Dong L."/>
            <person name="Tao Y."/>
            <person name="Gao C."/>
            <person name="Wu H."/>
            <person name="Li Y."/>
            <person name="Cui Y."/>
            <person name="Guo X."/>
            <person name="Zheng S."/>
            <person name="Wang B."/>
            <person name="Yu K."/>
            <person name="Liang Q."/>
            <person name="Yang W."/>
            <person name="Lou X."/>
            <person name="Chen J."/>
            <person name="Feng M."/>
            <person name="Jian J."/>
            <person name="Zhang X."/>
            <person name="Luo G."/>
            <person name="Jiang Y."/>
            <person name="Liu J."/>
            <person name="Wang Z."/>
            <person name="Sha Y."/>
            <person name="Zhang B."/>
            <person name="Wu H."/>
            <person name="Tang D."/>
            <person name="Shen Q."/>
            <person name="Xue P."/>
            <person name="Zou S."/>
            <person name="Wang X."/>
            <person name="Liu X."/>
            <person name="Wang F."/>
            <person name="Yang Y."/>
            <person name="An X."/>
            <person name="Dong Z."/>
            <person name="Zhang K."/>
            <person name="Zhang X."/>
            <person name="Luo M.C."/>
            <person name="Dvorak J."/>
            <person name="Tong Y."/>
            <person name="Wang J."/>
            <person name="Yang H."/>
            <person name="Li Z."/>
            <person name="Wang D."/>
            <person name="Zhang A."/>
            <person name="Wang J."/>
        </authorList>
    </citation>
    <scope>NUCLEOTIDE SEQUENCE</scope>
</reference>
<sequence length="173" mass="18496">MAFNPASSRGISLPSTRSGDAGHRDPLLCHHLLAAGIPRPLCYFVLDVKATKFDYGDSPTLGLLPESRPPSRLLALPPSSSTPFLCPAAAASASPDLHLLRLEQQQPTPAPMAFDPASSRGISLPSARSGDADHRDPLLYHRLLAVGIPRPLCYFVLDVKATKFDYGDSPFGP</sequence>
<feature type="region of interest" description="Disordered" evidence="1">
    <location>
        <begin position="1"/>
        <end position="20"/>
    </location>
</feature>
<dbReference type="AlphaFoldDB" id="M7ZLJ2"/>